<reference evidence="1 2" key="1">
    <citation type="journal article" date="2016" name="Nat. Commun.">
        <title>Thousands of microbial genomes shed light on interconnected biogeochemical processes in an aquifer system.</title>
        <authorList>
            <person name="Anantharaman K."/>
            <person name="Brown C.T."/>
            <person name="Hug L.A."/>
            <person name="Sharon I."/>
            <person name="Castelle C.J."/>
            <person name="Probst A.J."/>
            <person name="Thomas B.C."/>
            <person name="Singh A."/>
            <person name="Wilkins M.J."/>
            <person name="Karaoz U."/>
            <person name="Brodie E.L."/>
            <person name="Williams K.H."/>
            <person name="Hubbard S.S."/>
            <person name="Banfield J.F."/>
        </authorList>
    </citation>
    <scope>NUCLEOTIDE SEQUENCE [LARGE SCALE GENOMIC DNA]</scope>
</reference>
<dbReference type="AlphaFoldDB" id="A0A1G2LSM9"/>
<proteinExistence type="predicted"/>
<comment type="caution">
    <text evidence="1">The sequence shown here is derived from an EMBL/GenBank/DDBJ whole genome shotgun (WGS) entry which is preliminary data.</text>
</comment>
<evidence type="ECO:0000313" key="2">
    <source>
        <dbReference type="Proteomes" id="UP000177171"/>
    </source>
</evidence>
<dbReference type="EMBL" id="MHQY01000007">
    <property type="protein sequence ID" value="OHA14514.1"/>
    <property type="molecule type" value="Genomic_DNA"/>
</dbReference>
<dbReference type="Proteomes" id="UP000177171">
    <property type="component" value="Unassembled WGS sequence"/>
</dbReference>
<gene>
    <name evidence="1" type="ORF">A3G49_06610</name>
</gene>
<organism evidence="1 2">
    <name type="scientific">Candidatus Sungbacteria bacterium RIFCSPLOWO2_12_FULL_41_11</name>
    <dbReference type="NCBI Taxonomy" id="1802286"/>
    <lineage>
        <taxon>Bacteria</taxon>
        <taxon>Candidatus Sungiibacteriota</taxon>
    </lineage>
</organism>
<name>A0A1G2LSM9_9BACT</name>
<dbReference type="Gene3D" id="3.40.50.410">
    <property type="entry name" value="von Willebrand factor, type A domain"/>
    <property type="match status" value="1"/>
</dbReference>
<evidence type="ECO:0000313" key="1">
    <source>
        <dbReference type="EMBL" id="OHA14514.1"/>
    </source>
</evidence>
<dbReference type="SUPFAM" id="SSF53300">
    <property type="entry name" value="vWA-like"/>
    <property type="match status" value="1"/>
</dbReference>
<dbReference type="InterPro" id="IPR036465">
    <property type="entry name" value="vWFA_dom_sf"/>
</dbReference>
<evidence type="ECO:0008006" key="3">
    <source>
        <dbReference type="Google" id="ProtNLM"/>
    </source>
</evidence>
<accession>A0A1G2LSM9</accession>
<dbReference type="PANTHER" id="PTHR47824:SF3">
    <property type="entry name" value="UBIQUITIN-LIKE DOMAIN-CONTAINING PROTEIN"/>
    <property type="match status" value="1"/>
</dbReference>
<protein>
    <recommendedName>
        <fullName evidence="3">VWFA domain-containing protein</fullName>
    </recommendedName>
</protein>
<sequence>MYPCLTQVRRRVNEMIDRLFREIPSLRVGIIAHGDYCDRYSTYVTKTLELTSDRNRLYRFVSDVPATSGGDAPECYELVLHEARSFNWGPDAKTLIVIGDDVPHSPSYPDNKDRLDWKNEIELLLKMGVNVYGVQALNRSHATSFYREIAERTGGFHLTLDQFSNVVELVMAICYQQASSENLSQWEKEVERSGHMSRSLDEAFGILSGRRTPSSRFRKSRDLEAVPTGRFQIMRVDTDQSIRDFVEDNGLTFKKGRGFYQLTKTETIQEYKEIVLRDDHTSDLYSGEKARELLGLPRSGSIRTRPVVPHGYTAFVQSTSYNRKLIGGTEFLYEVDLSR</sequence>
<dbReference type="PANTHER" id="PTHR47824">
    <property type="entry name" value="UBIQUITIN-LIKE DOMAIN-CONTAINING PROTEIN"/>
    <property type="match status" value="1"/>
</dbReference>